<feature type="compositionally biased region" description="Low complexity" evidence="1">
    <location>
        <begin position="1"/>
        <end position="11"/>
    </location>
</feature>
<evidence type="ECO:0000256" key="1">
    <source>
        <dbReference type="SAM" id="MobiDB-lite"/>
    </source>
</evidence>
<evidence type="ECO:0000313" key="2">
    <source>
        <dbReference type="EMBL" id="KAF9530683.1"/>
    </source>
</evidence>
<proteinExistence type="predicted"/>
<sequence>MPPSKAAPARKPAAERAPKKANEKSNDECSHQKVPVRRRRRNSNPKKEIIGPQKTSSKVARKPTKATVGPSTPKLQQVRNTSTTSFTIKVKPLFSVQKQNAAIWHSKSSKTDLALFSPTDADDEVEERQKQQRFEQTAGCQSSKAKRRDSDLLPTVDVAADYISSDSPRYFSNHCDCRH</sequence>
<name>A0A9P6EKU3_9AGAR</name>
<accession>A0A9P6EKU3</accession>
<dbReference type="AlphaFoldDB" id="A0A9P6EKU3"/>
<dbReference type="EMBL" id="MU157838">
    <property type="protein sequence ID" value="KAF9530683.1"/>
    <property type="molecule type" value="Genomic_DNA"/>
</dbReference>
<feature type="region of interest" description="Disordered" evidence="1">
    <location>
        <begin position="120"/>
        <end position="151"/>
    </location>
</feature>
<evidence type="ECO:0000313" key="3">
    <source>
        <dbReference type="Proteomes" id="UP000807306"/>
    </source>
</evidence>
<feature type="region of interest" description="Disordered" evidence="1">
    <location>
        <begin position="1"/>
        <end position="83"/>
    </location>
</feature>
<feature type="compositionally biased region" description="Basic and acidic residues" evidence="1">
    <location>
        <begin position="12"/>
        <end position="31"/>
    </location>
</feature>
<comment type="caution">
    <text evidence="2">The sequence shown here is derived from an EMBL/GenBank/DDBJ whole genome shotgun (WGS) entry which is preliminary data.</text>
</comment>
<reference evidence="2" key="1">
    <citation type="submission" date="2020-11" db="EMBL/GenBank/DDBJ databases">
        <authorList>
            <consortium name="DOE Joint Genome Institute"/>
            <person name="Ahrendt S."/>
            <person name="Riley R."/>
            <person name="Andreopoulos W."/>
            <person name="Labutti K."/>
            <person name="Pangilinan J."/>
            <person name="Ruiz-Duenas F.J."/>
            <person name="Barrasa J.M."/>
            <person name="Sanchez-Garcia M."/>
            <person name="Camarero S."/>
            <person name="Miyauchi S."/>
            <person name="Serrano A."/>
            <person name="Linde D."/>
            <person name="Babiker R."/>
            <person name="Drula E."/>
            <person name="Ayuso-Fernandez I."/>
            <person name="Pacheco R."/>
            <person name="Padilla G."/>
            <person name="Ferreira P."/>
            <person name="Barriuso J."/>
            <person name="Kellner H."/>
            <person name="Castanera R."/>
            <person name="Alfaro M."/>
            <person name="Ramirez L."/>
            <person name="Pisabarro A.G."/>
            <person name="Kuo A."/>
            <person name="Tritt A."/>
            <person name="Lipzen A."/>
            <person name="He G."/>
            <person name="Yan M."/>
            <person name="Ng V."/>
            <person name="Cullen D."/>
            <person name="Martin F."/>
            <person name="Rosso M.-N."/>
            <person name="Henrissat B."/>
            <person name="Hibbett D."/>
            <person name="Martinez A.T."/>
            <person name="Grigoriev I.V."/>
        </authorList>
    </citation>
    <scope>NUCLEOTIDE SEQUENCE</scope>
    <source>
        <strain evidence="2">CBS 506.95</strain>
    </source>
</reference>
<keyword evidence="3" id="KW-1185">Reference proteome</keyword>
<dbReference type="Proteomes" id="UP000807306">
    <property type="component" value="Unassembled WGS sequence"/>
</dbReference>
<feature type="compositionally biased region" description="Polar residues" evidence="1">
    <location>
        <begin position="134"/>
        <end position="143"/>
    </location>
</feature>
<feature type="compositionally biased region" description="Basic residues" evidence="1">
    <location>
        <begin position="34"/>
        <end position="44"/>
    </location>
</feature>
<protein>
    <submittedName>
        <fullName evidence="2">Uncharacterized protein</fullName>
    </submittedName>
</protein>
<feature type="compositionally biased region" description="Polar residues" evidence="1">
    <location>
        <begin position="69"/>
        <end position="83"/>
    </location>
</feature>
<organism evidence="2 3">
    <name type="scientific">Crepidotus variabilis</name>
    <dbReference type="NCBI Taxonomy" id="179855"/>
    <lineage>
        <taxon>Eukaryota</taxon>
        <taxon>Fungi</taxon>
        <taxon>Dikarya</taxon>
        <taxon>Basidiomycota</taxon>
        <taxon>Agaricomycotina</taxon>
        <taxon>Agaricomycetes</taxon>
        <taxon>Agaricomycetidae</taxon>
        <taxon>Agaricales</taxon>
        <taxon>Agaricineae</taxon>
        <taxon>Crepidotaceae</taxon>
        <taxon>Crepidotus</taxon>
    </lineage>
</organism>
<gene>
    <name evidence="2" type="ORF">CPB83DRAFT_850103</name>
</gene>